<sequence length="375" mass="39552">MDEMQMNSSLSQGVKGIKYDSSKTKEFDKALEDLIASRRANIKVVGVGGSGNNTLNRMFEVGIKGAEFIAINTDAADLLCTPADKKILIGKELTNGLGAGADPAVGEAAAKEQEQEIKEALQGADLVFICCGMGGGTGTGAAPITASVAKKINALTIAVVTLPFKAEGKRRMNSALNGVEKLRNTVDTLITVPNEKLMAIAPGLPLPIALKIADDVLTNAVKGITELITKPGLINVDFADVKRIMLNGGVALIGTGESDAKDKKLESVVEKVLNNPLIDVDVSTAKGMLIDVSGGPSLTLEEANKLVDLIGQKLPEDINIIWGAHIFPDLKNTIKVLAIITGVSSKQISGKSIEEDKQLKEKREVEDELGITFLS</sequence>
<keyword evidence="5" id="KW-0131">Cell cycle</keyword>
<feature type="binding site" evidence="5">
    <location>
        <begin position="136"/>
        <end position="138"/>
    </location>
    <ligand>
        <name>GTP</name>
        <dbReference type="ChEBI" id="CHEBI:37565"/>
    </ligand>
</feature>
<dbReference type="Gene3D" id="3.40.50.1440">
    <property type="entry name" value="Tubulin/FtsZ, GTPase domain"/>
    <property type="match status" value="1"/>
</dbReference>
<keyword evidence="2 5" id="KW-0547">Nucleotide-binding</keyword>
<evidence type="ECO:0000256" key="5">
    <source>
        <dbReference type="HAMAP-Rule" id="MF_00909"/>
    </source>
</evidence>
<feature type="binding site" evidence="5">
    <location>
        <position position="171"/>
    </location>
    <ligand>
        <name>GTP</name>
        <dbReference type="ChEBI" id="CHEBI:37565"/>
    </ligand>
</feature>
<dbReference type="InterPro" id="IPR045061">
    <property type="entry name" value="FtsZ/CetZ"/>
</dbReference>
<dbReference type="CDD" id="cd02201">
    <property type="entry name" value="FtsZ_type1"/>
    <property type="match status" value="1"/>
</dbReference>
<dbReference type="Pfam" id="PF12327">
    <property type="entry name" value="FtsZ_C"/>
    <property type="match status" value="1"/>
</dbReference>
<dbReference type="Proteomes" id="UP000009376">
    <property type="component" value="Unassembled WGS sequence"/>
</dbReference>
<dbReference type="AlphaFoldDB" id="D6GVH0"/>
<dbReference type="GO" id="GO:0051258">
    <property type="term" value="P:protein polymerization"/>
    <property type="evidence" value="ECO:0007669"/>
    <property type="project" value="UniProtKB-UniRule"/>
</dbReference>
<dbReference type="GO" id="GO:0032153">
    <property type="term" value="C:cell division site"/>
    <property type="evidence" value="ECO:0007669"/>
    <property type="project" value="UniProtKB-UniRule"/>
</dbReference>
<keyword evidence="5" id="KW-0963">Cytoplasm</keyword>
<protein>
    <recommendedName>
        <fullName evidence="5 6">Cell division protein FtsZ</fullName>
    </recommendedName>
</protein>
<dbReference type="InterPro" id="IPR018316">
    <property type="entry name" value="Tubulin/FtsZ_2-layer-sand-dom"/>
</dbReference>
<evidence type="ECO:0000313" key="10">
    <source>
        <dbReference type="Proteomes" id="UP000009376"/>
    </source>
</evidence>
<comment type="caution">
    <text evidence="5">Lacks conserved residue(s) required for the propagation of feature annotation.</text>
</comment>
<dbReference type="InterPro" id="IPR003008">
    <property type="entry name" value="Tubulin_FtsZ_GTPase"/>
</dbReference>
<organism evidence="9 10">
    <name type="scientific">Candidatus Parvarchaeum acidophilus ARMAN-5</name>
    <dbReference type="NCBI Taxonomy" id="662762"/>
    <lineage>
        <taxon>Archaea</taxon>
        <taxon>Candidatus Parvarchaeota</taxon>
        <taxon>Candidatus Parvarchaeum</taxon>
    </lineage>
</organism>
<dbReference type="InterPro" id="IPR000158">
    <property type="entry name" value="Cell_div_FtsZ"/>
</dbReference>
<name>D6GVH0_PARA5</name>
<comment type="subcellular location">
    <subcellularLocation>
        <location evidence="5">Cytoplasm</location>
    </subcellularLocation>
    <text evidence="5">Assembles at midcell at the inner surface of the cytoplasmic membrane.</text>
</comment>
<evidence type="ECO:0000259" key="8">
    <source>
        <dbReference type="SMART" id="SM00865"/>
    </source>
</evidence>
<dbReference type="SUPFAM" id="SSF55307">
    <property type="entry name" value="Tubulin C-terminal domain-like"/>
    <property type="match status" value="1"/>
</dbReference>
<dbReference type="FunFam" id="3.40.50.1440:FF:000001">
    <property type="entry name" value="Cell division protein FtsZ"/>
    <property type="match status" value="1"/>
</dbReference>
<dbReference type="PRINTS" id="PR00423">
    <property type="entry name" value="CELLDVISFTSZ"/>
</dbReference>
<dbReference type="HAMAP" id="MF_00909">
    <property type="entry name" value="FtsZ"/>
    <property type="match status" value="1"/>
</dbReference>
<dbReference type="GO" id="GO:0043093">
    <property type="term" value="P:FtsZ-dependent cytokinesis"/>
    <property type="evidence" value="ECO:0007669"/>
    <property type="project" value="UniProtKB-UniRule"/>
</dbReference>
<evidence type="ECO:0000256" key="4">
    <source>
        <dbReference type="ARBA" id="ARBA00023210"/>
    </source>
</evidence>
<feature type="binding site" evidence="5">
    <location>
        <position position="214"/>
    </location>
    <ligand>
        <name>GTP</name>
        <dbReference type="ChEBI" id="CHEBI:37565"/>
    </ligand>
</feature>
<reference evidence="9 10" key="1">
    <citation type="journal article" date="2010" name="Proc. Natl. Acad. Sci. U.S.A.">
        <title>Enigmatic, ultrasmall, uncultivated Archaea.</title>
        <authorList>
            <person name="Baker B.J."/>
            <person name="Comolli L.R."/>
            <person name="Dick G.J."/>
            <person name="Hauser L.J."/>
            <person name="Hyatt D."/>
            <person name="Dill B.D."/>
            <person name="Land M.L."/>
            <person name="Verberkmoes N.C."/>
            <person name="Hettich R.L."/>
            <person name="Banfield J.F."/>
        </authorList>
    </citation>
    <scope>NUCLEOTIDE SEQUENCE [LARGE SCALE GENOMIC DNA]</scope>
</reference>
<gene>
    <name evidence="5" type="primary">ftsZ</name>
    <name evidence="9" type="ORF">BJBARM5_0483</name>
</gene>
<comment type="function">
    <text evidence="5">Essential cell division protein that forms a contractile ring structure (Z ring) at the future cell division site. The regulation of the ring assembly controls the timing and the location of cell division. One of the functions of the FtsZ ring is to recruit other cell division proteins to the septum to produce a new cell wall between the dividing cells. Binds GTP and shows GTPase activity.</text>
</comment>
<dbReference type="EMBL" id="GG745553">
    <property type="protein sequence ID" value="EFD92808.1"/>
    <property type="molecule type" value="Genomic_DNA"/>
</dbReference>
<evidence type="ECO:0000313" key="9">
    <source>
        <dbReference type="EMBL" id="EFD92808.1"/>
    </source>
</evidence>
<evidence type="ECO:0000256" key="3">
    <source>
        <dbReference type="ARBA" id="ARBA00023134"/>
    </source>
</evidence>
<dbReference type="SUPFAM" id="SSF52490">
    <property type="entry name" value="Tubulin nucleotide-binding domain-like"/>
    <property type="match status" value="1"/>
</dbReference>
<evidence type="ECO:0000256" key="1">
    <source>
        <dbReference type="ARBA" id="ARBA00009690"/>
    </source>
</evidence>
<feature type="domain" description="Tubulin/FtsZ 2-layer sandwich" evidence="8">
    <location>
        <begin position="234"/>
        <end position="352"/>
    </location>
</feature>
<dbReference type="SMART" id="SM00865">
    <property type="entry name" value="Tubulin_C"/>
    <property type="match status" value="1"/>
</dbReference>
<keyword evidence="5 9" id="KW-0132">Cell division</keyword>
<keyword evidence="3 5" id="KW-0342">GTP-binding</keyword>
<feature type="domain" description="Tubulin/FtsZ GTPase" evidence="7">
    <location>
        <begin position="41"/>
        <end position="232"/>
    </location>
</feature>
<proteinExistence type="inferred from homology"/>
<comment type="subunit">
    <text evidence="5">Homodimer. Polymerizes to form a dynamic ring structure in a strictly GTP-dependent manner. Interacts directly with several other division proteins.</text>
</comment>
<evidence type="ECO:0000259" key="7">
    <source>
        <dbReference type="SMART" id="SM00864"/>
    </source>
</evidence>
<keyword evidence="4 5" id="KW-0717">Septation</keyword>
<dbReference type="NCBIfam" id="TIGR00065">
    <property type="entry name" value="ftsZ"/>
    <property type="match status" value="1"/>
</dbReference>
<dbReference type="GO" id="GO:0005737">
    <property type="term" value="C:cytoplasm"/>
    <property type="evidence" value="ECO:0007669"/>
    <property type="project" value="UniProtKB-SubCell"/>
</dbReference>
<dbReference type="Pfam" id="PF00091">
    <property type="entry name" value="Tubulin"/>
    <property type="match status" value="1"/>
</dbReference>
<evidence type="ECO:0000256" key="6">
    <source>
        <dbReference type="NCBIfam" id="TIGR00065"/>
    </source>
</evidence>
<dbReference type="GO" id="GO:0003924">
    <property type="term" value="F:GTPase activity"/>
    <property type="evidence" value="ECO:0007669"/>
    <property type="project" value="UniProtKB-UniRule"/>
</dbReference>
<evidence type="ECO:0000256" key="2">
    <source>
        <dbReference type="ARBA" id="ARBA00022741"/>
    </source>
</evidence>
<dbReference type="SMART" id="SM00864">
    <property type="entry name" value="Tubulin"/>
    <property type="match status" value="1"/>
</dbReference>
<dbReference type="InterPro" id="IPR024757">
    <property type="entry name" value="FtsZ_C"/>
</dbReference>
<accession>D6GVH0</accession>
<dbReference type="PANTHER" id="PTHR30314:SF3">
    <property type="entry name" value="MITOCHONDRIAL DIVISION PROTEIN FSZA"/>
    <property type="match status" value="1"/>
</dbReference>
<feature type="binding site" evidence="5">
    <location>
        <position position="167"/>
    </location>
    <ligand>
        <name>GTP</name>
        <dbReference type="ChEBI" id="CHEBI:37565"/>
    </ligand>
</feature>
<dbReference type="PANTHER" id="PTHR30314">
    <property type="entry name" value="CELL DIVISION PROTEIN FTSZ-RELATED"/>
    <property type="match status" value="1"/>
</dbReference>
<dbReference type="GO" id="GO:0005525">
    <property type="term" value="F:GTP binding"/>
    <property type="evidence" value="ECO:0007669"/>
    <property type="project" value="UniProtKB-UniRule"/>
</dbReference>
<dbReference type="InterPro" id="IPR008280">
    <property type="entry name" value="Tub_FtsZ_C"/>
</dbReference>
<dbReference type="InterPro" id="IPR036525">
    <property type="entry name" value="Tubulin/FtsZ_GTPase_sf"/>
</dbReference>
<comment type="similarity">
    <text evidence="1 5">Belongs to the FtsZ family.</text>
</comment>